<evidence type="ECO:0000313" key="13">
    <source>
        <dbReference type="Proteomes" id="UP000007360"/>
    </source>
</evidence>
<keyword evidence="5 11" id="KW-0862">Zinc</keyword>
<evidence type="ECO:0000256" key="2">
    <source>
        <dbReference type="ARBA" id="ARBA00022598"/>
    </source>
</evidence>
<reference evidence="12 13" key="1">
    <citation type="journal article" date="2012" name="J. Bacteriol.">
        <title>Draft genome sequence of Methanobacterium formicicum DSM 3637, an archaebacterium isolated from the methane producer amoeba Pelomyxa palustris.</title>
        <authorList>
            <person name="Gutierrez G."/>
        </authorList>
    </citation>
    <scope>NUCLEOTIDE SEQUENCE [LARGE SCALE GENOMIC DNA]</scope>
    <source>
        <strain evidence="13">DSM 3637 / PP1</strain>
    </source>
</reference>
<dbReference type="CDD" id="cd01995">
    <property type="entry name" value="QueC-like"/>
    <property type="match status" value="1"/>
</dbReference>
<comment type="pathway">
    <text evidence="1 11">Purine metabolism; 7-cyano-7-deazaguanine biosynthesis.</text>
</comment>
<keyword evidence="2 11" id="KW-0436">Ligase</keyword>
<dbReference type="PIRSF" id="PIRSF006293">
    <property type="entry name" value="ExsB"/>
    <property type="match status" value="1"/>
</dbReference>
<gene>
    <name evidence="11" type="primary">queC</name>
    <name evidence="12" type="ORF">A994_06480</name>
</gene>
<evidence type="ECO:0000313" key="12">
    <source>
        <dbReference type="EMBL" id="EKF85704.1"/>
    </source>
</evidence>
<organism evidence="12 13">
    <name type="scientific">Methanobacterium formicicum (strain DSM 3637 / PP1)</name>
    <dbReference type="NCBI Taxonomy" id="1204725"/>
    <lineage>
        <taxon>Archaea</taxon>
        <taxon>Methanobacteriati</taxon>
        <taxon>Methanobacteriota</taxon>
        <taxon>Methanomada group</taxon>
        <taxon>Methanobacteria</taxon>
        <taxon>Methanobacteriales</taxon>
        <taxon>Methanobacteriaceae</taxon>
        <taxon>Methanobacterium</taxon>
    </lineage>
</organism>
<dbReference type="UniPathway" id="UPA00391"/>
<keyword evidence="13" id="KW-1185">Reference proteome</keyword>
<dbReference type="PATRIC" id="fig|1204725.3.peg.1299"/>
<dbReference type="NCBIfam" id="TIGR00364">
    <property type="entry name" value="7-cyano-7-deazaguanine synthase QueC"/>
    <property type="match status" value="1"/>
</dbReference>
<evidence type="ECO:0000256" key="8">
    <source>
        <dbReference type="ARBA" id="ARBA00037993"/>
    </source>
</evidence>
<evidence type="ECO:0000256" key="5">
    <source>
        <dbReference type="ARBA" id="ARBA00022833"/>
    </source>
</evidence>
<dbReference type="InterPro" id="IPR014729">
    <property type="entry name" value="Rossmann-like_a/b/a_fold"/>
</dbReference>
<evidence type="ECO:0000256" key="3">
    <source>
        <dbReference type="ARBA" id="ARBA00022723"/>
    </source>
</evidence>
<protein>
    <recommendedName>
        <fullName evidence="9 11">7-cyano-7-deazaguanine synthase</fullName>
        <ecNumber evidence="9 11">6.3.4.20</ecNumber>
    </recommendedName>
    <alternativeName>
        <fullName evidence="11">7-cyano-7-carbaguanine synthase</fullName>
    </alternativeName>
    <alternativeName>
        <fullName evidence="11">Archaeosine biosynthesis protein QueC</fullName>
    </alternativeName>
    <alternativeName>
        <fullName evidence="11">PreQ(0) synthase</fullName>
    </alternativeName>
</protein>
<evidence type="ECO:0000256" key="11">
    <source>
        <dbReference type="HAMAP-Rule" id="MF_01633"/>
    </source>
</evidence>
<dbReference type="AlphaFoldDB" id="K2RBL8"/>
<dbReference type="GO" id="GO:0016879">
    <property type="term" value="F:ligase activity, forming carbon-nitrogen bonds"/>
    <property type="evidence" value="ECO:0007669"/>
    <property type="project" value="UniProtKB-UniRule"/>
</dbReference>
<evidence type="ECO:0000256" key="4">
    <source>
        <dbReference type="ARBA" id="ARBA00022741"/>
    </source>
</evidence>
<evidence type="ECO:0000256" key="1">
    <source>
        <dbReference type="ARBA" id="ARBA00005061"/>
    </source>
</evidence>
<dbReference type="InterPro" id="IPR018317">
    <property type="entry name" value="QueC"/>
</dbReference>
<name>K2RBL8_METFP</name>
<evidence type="ECO:0000256" key="10">
    <source>
        <dbReference type="ARBA" id="ARBA00047890"/>
    </source>
</evidence>
<dbReference type="PANTHER" id="PTHR42914">
    <property type="entry name" value="7-CYANO-7-DEAZAGUANINE SYNTHASE"/>
    <property type="match status" value="1"/>
</dbReference>
<comment type="catalytic activity">
    <reaction evidence="10 11">
        <text>7-carboxy-7-carbaguanine + NH4(+) + 2 ATP = 7-cyano-7-carbaguanine + 2 AMP + 2 diphosphate + 2 H(+)</text>
        <dbReference type="Rhea" id="RHEA:27982"/>
        <dbReference type="ChEBI" id="CHEBI:15378"/>
        <dbReference type="ChEBI" id="CHEBI:28938"/>
        <dbReference type="ChEBI" id="CHEBI:30616"/>
        <dbReference type="ChEBI" id="CHEBI:33019"/>
        <dbReference type="ChEBI" id="CHEBI:45075"/>
        <dbReference type="ChEBI" id="CHEBI:61036"/>
        <dbReference type="ChEBI" id="CHEBI:456215"/>
        <dbReference type="EC" id="6.3.4.20"/>
    </reaction>
</comment>
<keyword evidence="6 11" id="KW-0067">ATP-binding</keyword>
<evidence type="ECO:0000256" key="6">
    <source>
        <dbReference type="ARBA" id="ARBA00022840"/>
    </source>
</evidence>
<feature type="binding site" evidence="11">
    <location>
        <position position="203"/>
    </location>
    <ligand>
        <name>Zn(2+)</name>
        <dbReference type="ChEBI" id="CHEBI:29105"/>
    </ligand>
</feature>
<feature type="binding site" evidence="11">
    <location>
        <position position="209"/>
    </location>
    <ligand>
        <name>Zn(2+)</name>
        <dbReference type="ChEBI" id="CHEBI:29105"/>
    </ligand>
</feature>
<keyword evidence="3 11" id="KW-0479">Metal-binding</keyword>
<sequence length="229" mass="25455">MEKSKKAISVLSGGLDSTVATALFAKDYNVHAITFNYGQRSAEMEIKASKAICEKLGMEHTVIELPWLAQLGGSALTSSEEEVPRLEMDELDDKEICDESARKVWVPGRNVVFSSIALSFAEAEGAEKIIVGWDFEEAATFPDNSKEFLDAFNNLLKIGSLDDIQIEAPLIQMDKKEIVKLGDDIGTPLDISYSCYMGDEYHCGVCESCMRRKRAFELTGVEDKTEYKK</sequence>
<dbReference type="Proteomes" id="UP000007360">
    <property type="component" value="Unassembled WGS sequence"/>
</dbReference>
<keyword evidence="4 11" id="KW-0547">Nucleotide-binding</keyword>
<proteinExistence type="inferred from homology"/>
<comment type="caution">
    <text evidence="12">The sequence shown here is derived from an EMBL/GenBank/DDBJ whole genome shotgun (WGS) entry which is preliminary data.</text>
</comment>
<dbReference type="EC" id="6.3.4.20" evidence="9 11"/>
<comment type="similarity">
    <text evidence="8 11">Belongs to the QueC family.</text>
</comment>
<dbReference type="GO" id="GO:0008270">
    <property type="term" value="F:zinc ion binding"/>
    <property type="evidence" value="ECO:0007669"/>
    <property type="project" value="UniProtKB-UniRule"/>
</dbReference>
<comment type="function">
    <text evidence="7 11">Catalyzes the ATP-dependent conversion of 7-carboxy-7-deazaguanine (CDG) to 7-cyano-7-deazaguanine (preQ(0)).</text>
</comment>
<dbReference type="RefSeq" id="WP_004030580.1">
    <property type="nucleotide sequence ID" value="NZ_AMPO01000005.1"/>
</dbReference>
<feature type="binding site" evidence="11">
    <location>
        <position position="195"/>
    </location>
    <ligand>
        <name>Zn(2+)</name>
        <dbReference type="ChEBI" id="CHEBI:29105"/>
    </ligand>
</feature>
<dbReference type="SUPFAM" id="SSF52402">
    <property type="entry name" value="Adenine nucleotide alpha hydrolases-like"/>
    <property type="match status" value="1"/>
</dbReference>
<evidence type="ECO:0000256" key="7">
    <source>
        <dbReference type="ARBA" id="ARBA00037768"/>
    </source>
</evidence>
<dbReference type="PANTHER" id="PTHR42914:SF1">
    <property type="entry name" value="7-CYANO-7-DEAZAGUANINE SYNTHASE"/>
    <property type="match status" value="1"/>
</dbReference>
<evidence type="ECO:0000256" key="9">
    <source>
        <dbReference type="ARBA" id="ARBA00039149"/>
    </source>
</evidence>
<dbReference type="Pfam" id="PF06508">
    <property type="entry name" value="QueC"/>
    <property type="match status" value="1"/>
</dbReference>
<dbReference type="Gene3D" id="3.40.50.620">
    <property type="entry name" value="HUPs"/>
    <property type="match status" value="1"/>
</dbReference>
<dbReference type="EMBL" id="AMPO01000005">
    <property type="protein sequence ID" value="EKF85704.1"/>
    <property type="molecule type" value="Genomic_DNA"/>
</dbReference>
<feature type="binding site" evidence="11">
    <location>
        <begin position="11"/>
        <end position="21"/>
    </location>
    <ligand>
        <name>ATP</name>
        <dbReference type="ChEBI" id="CHEBI:30616"/>
    </ligand>
</feature>
<feature type="binding site" evidence="11">
    <location>
        <position position="206"/>
    </location>
    <ligand>
        <name>Zn(2+)</name>
        <dbReference type="ChEBI" id="CHEBI:29105"/>
    </ligand>
</feature>
<comment type="cofactor">
    <cofactor evidence="11">
        <name>Zn(2+)</name>
        <dbReference type="ChEBI" id="CHEBI:29105"/>
    </cofactor>
    <text evidence="11">Binds 1 zinc ion per subunit.</text>
</comment>
<dbReference type="GO" id="GO:0005524">
    <property type="term" value="F:ATP binding"/>
    <property type="evidence" value="ECO:0007669"/>
    <property type="project" value="UniProtKB-UniRule"/>
</dbReference>
<dbReference type="HAMAP" id="MF_01633">
    <property type="entry name" value="QueC"/>
    <property type="match status" value="1"/>
</dbReference>
<dbReference type="OrthoDB" id="6532at2157"/>
<accession>K2RBL8</accession>